<dbReference type="GO" id="GO:0008800">
    <property type="term" value="F:beta-lactamase activity"/>
    <property type="evidence" value="ECO:0007669"/>
    <property type="project" value="UniProtKB-EC"/>
</dbReference>
<dbReference type="SUPFAM" id="SSF56281">
    <property type="entry name" value="Metallo-hydrolase/oxidoreductase"/>
    <property type="match status" value="1"/>
</dbReference>
<dbReference type="RefSeq" id="WP_069151898.1">
    <property type="nucleotide sequence ID" value="NZ_MCGH01000002.1"/>
</dbReference>
<dbReference type="EMBL" id="MCGH01000002">
    <property type="protein sequence ID" value="ODM05712.1"/>
    <property type="molecule type" value="Genomic_DNA"/>
</dbReference>
<dbReference type="InterPro" id="IPR001279">
    <property type="entry name" value="Metallo-B-lactamas"/>
</dbReference>
<evidence type="ECO:0000313" key="3">
    <source>
        <dbReference type="Proteomes" id="UP000094067"/>
    </source>
</evidence>
<dbReference type="InterPro" id="IPR050855">
    <property type="entry name" value="NDM-1-like"/>
</dbReference>
<dbReference type="Pfam" id="PF00753">
    <property type="entry name" value="Lactamase_B"/>
    <property type="match status" value="1"/>
</dbReference>
<dbReference type="SMART" id="SM00849">
    <property type="entry name" value="Lactamase_B"/>
    <property type="match status" value="1"/>
</dbReference>
<comment type="caution">
    <text evidence="2">The sequence shown here is derived from an EMBL/GenBank/DDBJ whole genome shotgun (WGS) entry which is preliminary data.</text>
</comment>
<sequence>MKLLTNIYQVGGPSLTHFFDAAVYLMKGKDGWFLIDCGTPEGYEQIKENVKKTGVDPAEIRFILGTHGHYDHVGAAHLWKQEFGCLLYLHELDREQVEAGDSVKTSAALLYGTKSEPCKVDGTIAEGDTWEGDGFTVEAMYTPGHTMGSVSFDVTAGEYRLLIAGDAIWGGYSEKIGSNEEAWFETLDKITARHYDFYTFGHVNPQLIADADARLKEAKMAFANYYNPWFKTFYETYRY</sequence>
<keyword evidence="2" id="KW-0378">Hydrolase</keyword>
<feature type="domain" description="Metallo-beta-lactamase" evidence="1">
    <location>
        <begin position="20"/>
        <end position="202"/>
    </location>
</feature>
<evidence type="ECO:0000313" key="2">
    <source>
        <dbReference type="EMBL" id="ODM05712.1"/>
    </source>
</evidence>
<dbReference type="PATRIC" id="fig|1432052.4.peg.1793"/>
<organism evidence="2 3">
    <name type="scientific">Eisenbergiella tayi</name>
    <dbReference type="NCBI Taxonomy" id="1432052"/>
    <lineage>
        <taxon>Bacteria</taxon>
        <taxon>Bacillati</taxon>
        <taxon>Bacillota</taxon>
        <taxon>Clostridia</taxon>
        <taxon>Lachnospirales</taxon>
        <taxon>Lachnospiraceae</taxon>
        <taxon>Eisenbergiella</taxon>
    </lineage>
</organism>
<dbReference type="InterPro" id="IPR036866">
    <property type="entry name" value="RibonucZ/Hydroxyglut_hydro"/>
</dbReference>
<dbReference type="Proteomes" id="UP000094067">
    <property type="component" value="Unassembled WGS sequence"/>
</dbReference>
<reference evidence="2 3" key="1">
    <citation type="submission" date="2016-07" db="EMBL/GenBank/DDBJ databases">
        <title>Characterization of isolates of Eisenbergiella tayi derived from blood cultures, using whole genome sequencing.</title>
        <authorList>
            <person name="Burdz T."/>
            <person name="Wiebe D."/>
            <person name="Huynh C."/>
            <person name="Bernard K."/>
        </authorList>
    </citation>
    <scope>NUCLEOTIDE SEQUENCE [LARGE SCALE GENOMIC DNA]</scope>
    <source>
        <strain evidence="2 3">NML 110608</strain>
    </source>
</reference>
<accession>A0A1E3AAC6</accession>
<protein>
    <submittedName>
        <fullName evidence="2">Metallo-beta-lactamase L1</fullName>
        <ecNumber evidence="2">3.5.2.6</ecNumber>
    </submittedName>
</protein>
<evidence type="ECO:0000259" key="1">
    <source>
        <dbReference type="SMART" id="SM00849"/>
    </source>
</evidence>
<name>A0A1E3AAC6_9FIRM</name>
<proteinExistence type="predicted"/>
<dbReference type="AlphaFoldDB" id="A0A1E3AAC6"/>
<dbReference type="EC" id="3.5.2.6" evidence="2"/>
<gene>
    <name evidence="2" type="ORF">BEI61_01601</name>
</gene>
<dbReference type="Gene3D" id="3.60.15.10">
    <property type="entry name" value="Ribonuclease Z/Hydroxyacylglutathione hydrolase-like"/>
    <property type="match status" value="1"/>
</dbReference>
<dbReference type="PANTHER" id="PTHR42951">
    <property type="entry name" value="METALLO-BETA-LACTAMASE DOMAIN-CONTAINING"/>
    <property type="match status" value="1"/>
</dbReference>